<dbReference type="Pfam" id="PF08348">
    <property type="entry name" value="PAS_6"/>
    <property type="match status" value="1"/>
</dbReference>
<dbReference type="PANTHER" id="PTHR35568">
    <property type="entry name" value="TRANSCRIPTIONAL REGULATOR DAUR"/>
    <property type="match status" value="1"/>
</dbReference>
<proteinExistence type="predicted"/>
<dbReference type="AlphaFoldDB" id="A0A1C7I957"/>
<keyword evidence="4" id="KW-1185">Reference proteome</keyword>
<evidence type="ECO:0000313" key="3">
    <source>
        <dbReference type="EMBL" id="ANU76186.1"/>
    </source>
</evidence>
<dbReference type="EMBL" id="CP015405">
    <property type="protein sequence ID" value="ANU76186.1"/>
    <property type="molecule type" value="Genomic_DNA"/>
</dbReference>
<evidence type="ECO:0000313" key="4">
    <source>
        <dbReference type="Proteomes" id="UP000092574"/>
    </source>
</evidence>
<feature type="domain" description="Transcriptional regulator DauR-like HTH" evidence="2">
    <location>
        <begin position="155"/>
        <end position="212"/>
    </location>
</feature>
<feature type="domain" description="YheO-like" evidence="1">
    <location>
        <begin position="14"/>
        <end position="120"/>
    </location>
</feature>
<dbReference type="Pfam" id="PF13309">
    <property type="entry name" value="HTH_22"/>
    <property type="match status" value="1"/>
</dbReference>
<dbReference type="OrthoDB" id="9796595at2"/>
<dbReference type="PANTHER" id="PTHR35568:SF1">
    <property type="entry name" value="TRANSCRIPTIONAL REGULATOR DAUR"/>
    <property type="match status" value="1"/>
</dbReference>
<sequence>MNYLTLTETDKTILESYKTVLDGLAEYLGDGYELILHSLENLEHSVIKIINGHYTGRVEGAPITDLALKMLDNIRQKKEPAALCYFNKKNGNTLKSATIPILGEKKRIIGLLCINFHTEVSFASILASFTPASSIVPGVTETFSDNVEDLIASALDEAKTKIYANPMISTTNKNKEIIHLLYEKGIFNMKDAVIKAAESLGISKNTVYLHLRNLEKENGS</sequence>
<reference evidence="3" key="1">
    <citation type="submission" date="2017-04" db="EMBL/GenBank/DDBJ databases">
        <title>Complete Genome Sequences of Twelve Strains of a Stable Defined Moderately Diverse Mouse Microbiota 2 (sDMDMm2).</title>
        <authorList>
            <person name="Uchimura Y."/>
            <person name="Wyss M."/>
            <person name="Brugiroux S."/>
            <person name="Limenitakis J.P."/>
            <person name="Stecher B."/>
            <person name="McCoy K.D."/>
            <person name="Macpherson A.J."/>
        </authorList>
    </citation>
    <scope>NUCLEOTIDE SEQUENCE</scope>
    <source>
        <strain evidence="3">YL58</strain>
    </source>
</reference>
<evidence type="ECO:0008006" key="5">
    <source>
        <dbReference type="Google" id="ProtNLM"/>
    </source>
</evidence>
<dbReference type="RefSeq" id="WP_065542361.1">
    <property type="nucleotide sequence ID" value="NZ_CP015405.2"/>
</dbReference>
<dbReference type="KEGG" id="byl:A4V09_10640"/>
<dbReference type="STRING" id="1796616.A4V09_10640"/>
<evidence type="ECO:0000259" key="1">
    <source>
        <dbReference type="Pfam" id="PF08348"/>
    </source>
</evidence>
<dbReference type="InterPro" id="IPR013559">
    <property type="entry name" value="YheO"/>
</dbReference>
<evidence type="ECO:0000259" key="2">
    <source>
        <dbReference type="Pfam" id="PF13309"/>
    </source>
</evidence>
<name>A0A1C7I957_9FIRM</name>
<dbReference type="Proteomes" id="UP000092574">
    <property type="component" value="Chromosome"/>
</dbReference>
<protein>
    <recommendedName>
        <fullName evidence="5">Transcriptional regulator YheO</fullName>
    </recommendedName>
</protein>
<organism evidence="3 4">
    <name type="scientific">Blautia pseudococcoides</name>
    <dbReference type="NCBI Taxonomy" id="1796616"/>
    <lineage>
        <taxon>Bacteria</taxon>
        <taxon>Bacillati</taxon>
        <taxon>Bacillota</taxon>
        <taxon>Clostridia</taxon>
        <taxon>Lachnospirales</taxon>
        <taxon>Lachnospiraceae</taxon>
        <taxon>Blautia</taxon>
    </lineage>
</organism>
<dbReference type="InterPro" id="IPR039445">
    <property type="entry name" value="DauR-like_HTH"/>
</dbReference>
<gene>
    <name evidence="3" type="ORF">A4V09_10640</name>
</gene>
<dbReference type="InterPro" id="IPR039446">
    <property type="entry name" value="DauR-like"/>
</dbReference>
<accession>A0A1C7I957</accession>